<reference evidence="2 3" key="1">
    <citation type="journal article" date="2016" name="PLoS Pathog.">
        <title>Biosynthesis of antibiotic leucinostatins in bio-control fungus Purpureocillium lilacinum and their inhibition on phytophthora revealed by genome mining.</title>
        <authorList>
            <person name="Wang G."/>
            <person name="Liu Z."/>
            <person name="Lin R."/>
            <person name="Li E."/>
            <person name="Mao Z."/>
            <person name="Ling J."/>
            <person name="Yang Y."/>
            <person name="Yin W.B."/>
            <person name="Xie B."/>
        </authorList>
    </citation>
    <scope>NUCLEOTIDE SEQUENCE [LARGE SCALE GENOMIC DNA]</scope>
    <source>
        <strain evidence="2">170</strain>
    </source>
</reference>
<feature type="signal peptide" evidence="1">
    <location>
        <begin position="1"/>
        <end position="19"/>
    </location>
</feature>
<dbReference type="OrthoDB" id="3552888at2759"/>
<dbReference type="RefSeq" id="XP_018142455.1">
    <property type="nucleotide sequence ID" value="XM_018291773.1"/>
</dbReference>
<dbReference type="GeneID" id="28855767"/>
<sequence length="200" mass="22217">MAIVKKLALFALFPLQALAGAGEAPLPGYKVVDLSWEVEVFPGKVENFTGTVEQVHHEVTTLNPQWEPPTINIDVESSTNEKRYTNWNAINCGAGPWGWRPCKSIKIQDGINYLRGLSGRPSNGPGPGACGRVSCSWNAAIWWCNDNRQTQTLYSWRDIADGAQLTLWKCQTGIGAQEKYVNGQAFAYDNWNVIVRKDDC</sequence>
<dbReference type="PANTHER" id="PTHR35605:SF1">
    <property type="entry name" value="ECP2 EFFECTOR PROTEIN DOMAIN-CONTAINING PROTEIN-RELATED"/>
    <property type="match status" value="1"/>
</dbReference>
<evidence type="ECO:0000313" key="2">
    <source>
        <dbReference type="EMBL" id="OAQ65141.1"/>
    </source>
</evidence>
<dbReference type="KEGG" id="pchm:VFPPC_14002"/>
<evidence type="ECO:0000256" key="1">
    <source>
        <dbReference type="SAM" id="SignalP"/>
    </source>
</evidence>
<organism evidence="2 3">
    <name type="scientific">Pochonia chlamydosporia 170</name>
    <dbReference type="NCBI Taxonomy" id="1380566"/>
    <lineage>
        <taxon>Eukaryota</taxon>
        <taxon>Fungi</taxon>
        <taxon>Dikarya</taxon>
        <taxon>Ascomycota</taxon>
        <taxon>Pezizomycotina</taxon>
        <taxon>Sordariomycetes</taxon>
        <taxon>Hypocreomycetidae</taxon>
        <taxon>Hypocreales</taxon>
        <taxon>Clavicipitaceae</taxon>
        <taxon>Pochonia</taxon>
    </lineage>
</organism>
<proteinExistence type="predicted"/>
<protein>
    <submittedName>
        <fullName evidence="2">Uncharacterized protein</fullName>
    </submittedName>
</protein>
<dbReference type="STRING" id="1380566.A0A179FIR5"/>
<dbReference type="Proteomes" id="UP000078397">
    <property type="component" value="Unassembled WGS sequence"/>
</dbReference>
<accession>A0A179FIR5</accession>
<comment type="caution">
    <text evidence="2">The sequence shown here is derived from an EMBL/GenBank/DDBJ whole genome shotgun (WGS) entry which is preliminary data.</text>
</comment>
<gene>
    <name evidence="2" type="ORF">VFPPC_14002</name>
</gene>
<dbReference type="EMBL" id="LSBJ02000005">
    <property type="protein sequence ID" value="OAQ65141.1"/>
    <property type="molecule type" value="Genomic_DNA"/>
</dbReference>
<dbReference type="PANTHER" id="PTHR35605">
    <property type="entry name" value="ECP2 EFFECTOR PROTEIN DOMAIN-CONTAINING PROTEIN-RELATED"/>
    <property type="match status" value="1"/>
</dbReference>
<keyword evidence="3" id="KW-1185">Reference proteome</keyword>
<dbReference type="AlphaFoldDB" id="A0A179FIR5"/>
<name>A0A179FIR5_METCM</name>
<feature type="chain" id="PRO_5008101735" evidence="1">
    <location>
        <begin position="20"/>
        <end position="200"/>
    </location>
</feature>
<keyword evidence="1" id="KW-0732">Signal</keyword>
<evidence type="ECO:0000313" key="3">
    <source>
        <dbReference type="Proteomes" id="UP000078397"/>
    </source>
</evidence>